<accession>A0A401FX61</accession>
<name>A0A401FX61_9BACT</name>
<protein>
    <submittedName>
        <fullName evidence="2">Uncharacterized protein</fullName>
    </submittedName>
</protein>
<keyword evidence="3" id="KW-1185">Reference proteome</keyword>
<comment type="caution">
    <text evidence="2">The sequence shown here is derived from an EMBL/GenBank/DDBJ whole genome shotgun (WGS) entry which is preliminary data.</text>
</comment>
<evidence type="ECO:0000256" key="1">
    <source>
        <dbReference type="SAM" id="Phobius"/>
    </source>
</evidence>
<keyword evidence="1" id="KW-1133">Transmembrane helix</keyword>
<sequence length="120" mass="14115">MELSKIHRIGMILLSFSSILIFIKIRIEKRDKNRINAGSYKNDEHQNRDIISRLAKADTERANWLNLIALATLLLGLPIWYFIKDNEVYSLILIVFIFFLLLLVVFLPITKKILRTIFQI</sequence>
<gene>
    <name evidence="2" type="ORF">DENIS_2517</name>
</gene>
<keyword evidence="1" id="KW-0472">Membrane</keyword>
<reference evidence="3" key="2">
    <citation type="submission" date="2019-01" db="EMBL/GenBank/DDBJ databases">
        <title>Genome sequence of Desulfonema ishimotonii strain Tokyo 01.</title>
        <authorList>
            <person name="Fukui M."/>
        </authorList>
    </citation>
    <scope>NUCLEOTIDE SEQUENCE [LARGE SCALE GENOMIC DNA]</scope>
    <source>
        <strain evidence="3">Tokyo 01</strain>
    </source>
</reference>
<evidence type="ECO:0000313" key="2">
    <source>
        <dbReference type="EMBL" id="GBC61555.1"/>
    </source>
</evidence>
<proteinExistence type="predicted"/>
<keyword evidence="1" id="KW-0812">Transmembrane</keyword>
<reference evidence="3" key="1">
    <citation type="submission" date="2017-11" db="EMBL/GenBank/DDBJ databases">
        <authorList>
            <person name="Watanabe M."/>
            <person name="Kojima H."/>
        </authorList>
    </citation>
    <scope>NUCLEOTIDE SEQUENCE [LARGE SCALE GENOMIC DNA]</scope>
    <source>
        <strain evidence="3">Tokyo 01</strain>
    </source>
</reference>
<feature type="transmembrane region" description="Helical" evidence="1">
    <location>
        <begin position="6"/>
        <end position="25"/>
    </location>
</feature>
<dbReference type="EMBL" id="BEXT01000001">
    <property type="protein sequence ID" value="GBC61555.1"/>
    <property type="molecule type" value="Genomic_DNA"/>
</dbReference>
<evidence type="ECO:0000313" key="3">
    <source>
        <dbReference type="Proteomes" id="UP000288096"/>
    </source>
</evidence>
<dbReference type="Proteomes" id="UP000288096">
    <property type="component" value="Unassembled WGS sequence"/>
</dbReference>
<feature type="transmembrane region" description="Helical" evidence="1">
    <location>
        <begin position="89"/>
        <end position="109"/>
    </location>
</feature>
<dbReference type="AlphaFoldDB" id="A0A401FX61"/>
<organism evidence="2 3">
    <name type="scientific">Desulfonema ishimotonii</name>
    <dbReference type="NCBI Taxonomy" id="45657"/>
    <lineage>
        <taxon>Bacteria</taxon>
        <taxon>Pseudomonadati</taxon>
        <taxon>Thermodesulfobacteriota</taxon>
        <taxon>Desulfobacteria</taxon>
        <taxon>Desulfobacterales</taxon>
        <taxon>Desulfococcaceae</taxon>
        <taxon>Desulfonema</taxon>
    </lineage>
</organism>
<feature type="transmembrane region" description="Helical" evidence="1">
    <location>
        <begin position="63"/>
        <end position="83"/>
    </location>
</feature>